<keyword evidence="2 3" id="KW-0690">Ribosome biogenesis</keyword>
<dbReference type="Gene3D" id="3.30.300.70">
    <property type="entry name" value="RimP-like superfamily, N-terminal"/>
    <property type="match status" value="1"/>
</dbReference>
<name>A0A9D9I2J0_9BACT</name>
<comment type="subcellular location">
    <subcellularLocation>
        <location evidence="3">Cytoplasm</location>
    </subcellularLocation>
</comment>
<dbReference type="HAMAP" id="MF_01077">
    <property type="entry name" value="RimP"/>
    <property type="match status" value="1"/>
</dbReference>
<evidence type="ECO:0000313" key="5">
    <source>
        <dbReference type="EMBL" id="MBO8464470.1"/>
    </source>
</evidence>
<evidence type="ECO:0000256" key="1">
    <source>
        <dbReference type="ARBA" id="ARBA00022490"/>
    </source>
</evidence>
<evidence type="ECO:0000259" key="4">
    <source>
        <dbReference type="Pfam" id="PF02576"/>
    </source>
</evidence>
<accession>A0A9D9I2J0</accession>
<dbReference type="Pfam" id="PF02576">
    <property type="entry name" value="RimP_N"/>
    <property type="match status" value="1"/>
</dbReference>
<dbReference type="InterPro" id="IPR028989">
    <property type="entry name" value="RimP_N"/>
</dbReference>
<organism evidence="5 6">
    <name type="scientific">Candidatus Merdivivens pullistercoris</name>
    <dbReference type="NCBI Taxonomy" id="2840873"/>
    <lineage>
        <taxon>Bacteria</taxon>
        <taxon>Pseudomonadati</taxon>
        <taxon>Bacteroidota</taxon>
        <taxon>Bacteroidia</taxon>
        <taxon>Bacteroidales</taxon>
        <taxon>Muribaculaceae</taxon>
        <taxon>Muribaculaceae incertae sedis</taxon>
        <taxon>Candidatus Merdivivens</taxon>
    </lineage>
</organism>
<dbReference type="SUPFAM" id="SSF75420">
    <property type="entry name" value="YhbC-like, N-terminal domain"/>
    <property type="match status" value="1"/>
</dbReference>
<dbReference type="GO" id="GO:0006412">
    <property type="term" value="P:translation"/>
    <property type="evidence" value="ECO:0007669"/>
    <property type="project" value="TreeGrafter"/>
</dbReference>
<dbReference type="PANTHER" id="PTHR33867">
    <property type="entry name" value="RIBOSOME MATURATION FACTOR RIMP"/>
    <property type="match status" value="1"/>
</dbReference>
<reference evidence="5" key="1">
    <citation type="submission" date="2020-10" db="EMBL/GenBank/DDBJ databases">
        <authorList>
            <person name="Gilroy R."/>
        </authorList>
    </citation>
    <scope>NUCLEOTIDE SEQUENCE</scope>
    <source>
        <strain evidence="5">10037</strain>
    </source>
</reference>
<reference evidence="5" key="2">
    <citation type="journal article" date="2021" name="PeerJ">
        <title>Extensive microbial diversity within the chicken gut microbiome revealed by metagenomics and culture.</title>
        <authorList>
            <person name="Gilroy R."/>
            <person name="Ravi A."/>
            <person name="Getino M."/>
            <person name="Pursley I."/>
            <person name="Horton D.L."/>
            <person name="Alikhan N.F."/>
            <person name="Baker D."/>
            <person name="Gharbi K."/>
            <person name="Hall N."/>
            <person name="Watson M."/>
            <person name="Adriaenssens E.M."/>
            <person name="Foster-Nyarko E."/>
            <person name="Jarju S."/>
            <person name="Secka A."/>
            <person name="Antonio M."/>
            <person name="Oren A."/>
            <person name="Chaudhuri R.R."/>
            <person name="La Ragione R."/>
            <person name="Hildebrand F."/>
            <person name="Pallen M.J."/>
        </authorList>
    </citation>
    <scope>NUCLEOTIDE SEQUENCE</scope>
    <source>
        <strain evidence="5">10037</strain>
    </source>
</reference>
<dbReference type="EMBL" id="JADIME010000008">
    <property type="protein sequence ID" value="MBO8464470.1"/>
    <property type="molecule type" value="Genomic_DNA"/>
</dbReference>
<evidence type="ECO:0000256" key="3">
    <source>
        <dbReference type="HAMAP-Rule" id="MF_01077"/>
    </source>
</evidence>
<dbReference type="PANTHER" id="PTHR33867:SF1">
    <property type="entry name" value="RIBOSOME MATURATION FACTOR RIMP"/>
    <property type="match status" value="1"/>
</dbReference>
<gene>
    <name evidence="3 5" type="primary">rimP</name>
    <name evidence="5" type="ORF">IAB93_00560</name>
</gene>
<dbReference type="InterPro" id="IPR035956">
    <property type="entry name" value="RimP_N_sf"/>
</dbReference>
<sequence length="158" mass="17847">MVDKKEMELCVQEALKGNGNLFLVDVSVNKDNIVEVTIEASEGNVTIDDCVWLSGYIGERFDRDKEDYELTVTSAGLDMPFKVERQYLKAIGSEVEARLKGGRKIIGKLLGADNEGIEIEYEHLVQAEGQKKKTKETTREKIGFDTINSVQYHIIFEK</sequence>
<evidence type="ECO:0000313" key="6">
    <source>
        <dbReference type="Proteomes" id="UP000823597"/>
    </source>
</evidence>
<dbReference type="GO" id="GO:0000028">
    <property type="term" value="P:ribosomal small subunit assembly"/>
    <property type="evidence" value="ECO:0007669"/>
    <property type="project" value="TreeGrafter"/>
</dbReference>
<dbReference type="AlphaFoldDB" id="A0A9D9I2J0"/>
<comment type="caution">
    <text evidence="5">The sequence shown here is derived from an EMBL/GenBank/DDBJ whole genome shotgun (WGS) entry which is preliminary data.</text>
</comment>
<feature type="domain" description="Ribosome maturation factor RimP N-terminal" evidence="4">
    <location>
        <begin position="20"/>
        <end position="78"/>
    </location>
</feature>
<comment type="similarity">
    <text evidence="3">Belongs to the RimP family.</text>
</comment>
<protein>
    <recommendedName>
        <fullName evidence="3">Ribosome maturation factor RimP</fullName>
    </recommendedName>
</protein>
<dbReference type="NCBIfam" id="NF002531">
    <property type="entry name" value="PRK02001.1"/>
    <property type="match status" value="1"/>
</dbReference>
<dbReference type="InterPro" id="IPR003728">
    <property type="entry name" value="Ribosome_maturation_RimP"/>
</dbReference>
<keyword evidence="1 3" id="KW-0963">Cytoplasm</keyword>
<comment type="function">
    <text evidence="3">Required for maturation of 30S ribosomal subunits.</text>
</comment>
<dbReference type="Proteomes" id="UP000823597">
    <property type="component" value="Unassembled WGS sequence"/>
</dbReference>
<dbReference type="GO" id="GO:0005829">
    <property type="term" value="C:cytosol"/>
    <property type="evidence" value="ECO:0007669"/>
    <property type="project" value="TreeGrafter"/>
</dbReference>
<proteinExistence type="inferred from homology"/>
<evidence type="ECO:0000256" key="2">
    <source>
        <dbReference type="ARBA" id="ARBA00022517"/>
    </source>
</evidence>